<dbReference type="Pfam" id="PF00400">
    <property type="entry name" value="WD40"/>
    <property type="match status" value="2"/>
</dbReference>
<feature type="region of interest" description="Disordered" evidence="2">
    <location>
        <begin position="169"/>
        <end position="196"/>
    </location>
</feature>
<keyword evidence="3" id="KW-0472">Membrane</keyword>
<feature type="transmembrane region" description="Helical" evidence="3">
    <location>
        <begin position="524"/>
        <end position="543"/>
    </location>
</feature>
<keyword evidence="3" id="KW-0812">Transmembrane</keyword>
<keyword evidence="1" id="KW-0853">WD repeat</keyword>
<feature type="compositionally biased region" description="Basic and acidic residues" evidence="2">
    <location>
        <begin position="68"/>
        <end position="84"/>
    </location>
</feature>
<feature type="domain" description="HTH cro/C1-type" evidence="4">
    <location>
        <begin position="7"/>
        <end position="63"/>
    </location>
</feature>
<comment type="caution">
    <text evidence="5">The sequence shown here is derived from an EMBL/GenBank/DDBJ whole genome shotgun (WGS) entry which is preliminary data.</text>
</comment>
<organism evidence="5 6">
    <name type="scientific">Streptomyces ipomoeae</name>
    <dbReference type="NCBI Taxonomy" id="103232"/>
    <lineage>
        <taxon>Bacteria</taxon>
        <taxon>Bacillati</taxon>
        <taxon>Actinomycetota</taxon>
        <taxon>Actinomycetes</taxon>
        <taxon>Kitasatosporales</taxon>
        <taxon>Streptomycetaceae</taxon>
        <taxon>Streptomyces</taxon>
    </lineage>
</organism>
<dbReference type="InterPro" id="IPR015943">
    <property type="entry name" value="WD40/YVTN_repeat-like_dom_sf"/>
</dbReference>
<dbReference type="SUPFAM" id="SSF50998">
    <property type="entry name" value="Quinoprotein alcohol dehydrogenase-like"/>
    <property type="match status" value="1"/>
</dbReference>
<feature type="region of interest" description="Disordered" evidence="2">
    <location>
        <begin position="68"/>
        <end position="88"/>
    </location>
</feature>
<keyword evidence="5" id="KW-0238">DNA-binding</keyword>
<dbReference type="Proteomes" id="UP000318720">
    <property type="component" value="Unassembled WGS sequence"/>
</dbReference>
<evidence type="ECO:0000256" key="3">
    <source>
        <dbReference type="SAM" id="Phobius"/>
    </source>
</evidence>
<dbReference type="Pfam" id="PF20703">
    <property type="entry name" value="nSTAND1"/>
    <property type="match status" value="1"/>
</dbReference>
<evidence type="ECO:0000256" key="1">
    <source>
        <dbReference type="PROSITE-ProRule" id="PRU00221"/>
    </source>
</evidence>
<evidence type="ECO:0000256" key="2">
    <source>
        <dbReference type="SAM" id="MobiDB-lite"/>
    </source>
</evidence>
<dbReference type="InterPro" id="IPR049052">
    <property type="entry name" value="nSTAND1"/>
</dbReference>
<dbReference type="PROSITE" id="PS50082">
    <property type="entry name" value="WD_REPEATS_2"/>
    <property type="match status" value="1"/>
</dbReference>
<dbReference type="InterPro" id="IPR001680">
    <property type="entry name" value="WD40_rpt"/>
</dbReference>
<dbReference type="Gene3D" id="3.40.50.300">
    <property type="entry name" value="P-loop containing nucleotide triphosphate hydrolases"/>
    <property type="match status" value="1"/>
</dbReference>
<dbReference type="EMBL" id="SPAZ01000069">
    <property type="protein sequence ID" value="TQE37134.1"/>
    <property type="molecule type" value="Genomic_DNA"/>
</dbReference>
<dbReference type="InterPro" id="IPR011047">
    <property type="entry name" value="Quinoprotein_ADH-like_sf"/>
</dbReference>
<sequence>MQSFAYALRKLRREAGGPTYREMARRAHYSVTALSQAAAGEQLPSLAVTLAYVRVCGGDPGEWERRWRSASEAAEERRPPDDSGRSPYQGLARFEPDDHERFFGRDELIDRLRRLVGERRFTAVFGASGSGKSSLLRAGLIPALRAEGGGGTGASLAAIRVLTPGERPLRTHAEALKPKGREAEEKRAEGAGGGSEGDTVIVVDQFEEVFTLCHDPAERAQFIDRLLAAREEGSRLRVVIAVRADFYGRCGEHRALAEALSESGLLVGPMGPEQLRAAVVGPAQSAGLIVERELTARLVAEVEGEPGGLPLMSHVLHETWRRRRGRALTAEAYEAAGGLHGAIAQTAEEVYTSLSAPQAALARSILLRLITPGEGSQDTRRPVPRTELDFMETLDVPARSAAPDHLDDVALVLDRLVRARLVTVDAGTVDLAHEALISAWPRLRGWIEEDRERLRTHRRLTEAAQAWDELGREPGALYRGTRLDTAVELFAGSERQGELTSLEGAFLAAGRAARRGERRRRRGLAGSLAVLVVLALVAGAVAWQQGRTSERRQSEAEARRIAALADSMRYSDPVRAMRLSVAAWRLAETTETRSALLGAVTQREEDTFAVPGAETGDTGSSSTTGRHLVEDGRTLVSVATDRITTWDVRTHRRTHSYPGLGELSETGEVDVRPDGRQLALASYNEDSVRLWDLRTGRVTATLPTGPTESAWFGPSGHSLVVRTAADEADGGPVAVQVWDTRTHRTLARVPVSAEESVQATAVSPDDRWLALCTDTRPLEIWSLSGRPGQRQDRPLPWPSGAGARPSCSEGAPPFTFAPDNRTLAIGTETGIRRVDFRSGQEATEIEENELGWFRFSADGRFLAATGPSRFLLWRLSDPETPVFAHPLPDDMLPGFDTFDFELDFAEHTLRYLNISQTVVRSLDLGSALDARWEERPVDGAASSQDGTALAVRRNTGPAAGYRILDLRRGDALPTTPLPGKPCPMLQDDMEDGIAGCADLMAFSGDGRFFAYGTGWDGRSAETPERQRVTVWDVAARRERTVLDLPIGDGEALQGIALSHDGALLLAFRTMAGDAFDVWDVRTRKRVDRLPRKADSGHGFEAASGSFGSETQLLAVSPDTRTIVSPEGAVADRRTGRVERRALGDDMTSAMAFSPDGSRLAVGDLNGHVTLWNGTVSRRVGSFSGTSPTVYTNTADSVTALAFSADGRTLAVGGDSGSVQLWDVASNRPLGSPLLTPGGPVLALAFDANNGSLYVSGRHQPTQRYDLTPAHLADQACERAGGGLTREDWKTYLPDLRYRETC</sequence>
<dbReference type="SUPFAM" id="SSF82171">
    <property type="entry name" value="DPP6 N-terminal domain-like"/>
    <property type="match status" value="1"/>
</dbReference>
<feature type="region of interest" description="Disordered" evidence="2">
    <location>
        <begin position="783"/>
        <end position="808"/>
    </location>
</feature>
<dbReference type="PROSITE" id="PS50294">
    <property type="entry name" value="WD_REPEATS_REGION"/>
    <property type="match status" value="1"/>
</dbReference>
<evidence type="ECO:0000259" key="4">
    <source>
        <dbReference type="SMART" id="SM00530"/>
    </source>
</evidence>
<dbReference type="SMART" id="SM00530">
    <property type="entry name" value="HTH_XRE"/>
    <property type="match status" value="1"/>
</dbReference>
<accession>A0AAE8W501</accession>
<protein>
    <submittedName>
        <fullName evidence="5">DNA-binding protein</fullName>
    </submittedName>
</protein>
<dbReference type="InterPro" id="IPR001387">
    <property type="entry name" value="Cro/C1-type_HTH"/>
</dbReference>
<name>A0AAE8W501_9ACTN</name>
<dbReference type="PANTHER" id="PTHR19879:SF9">
    <property type="entry name" value="TRANSCRIPTION INITIATION FACTOR TFIID SUBUNIT 5"/>
    <property type="match status" value="1"/>
</dbReference>
<feature type="repeat" description="WD" evidence="1">
    <location>
        <begin position="1190"/>
        <end position="1231"/>
    </location>
</feature>
<dbReference type="GO" id="GO:0003677">
    <property type="term" value="F:DNA binding"/>
    <property type="evidence" value="ECO:0007669"/>
    <property type="project" value="UniProtKB-KW"/>
</dbReference>
<dbReference type="RefSeq" id="WP_141581435.1">
    <property type="nucleotide sequence ID" value="NZ_SPAZ01000069.1"/>
</dbReference>
<reference evidence="5 6" key="1">
    <citation type="submission" date="2019-03" db="EMBL/GenBank/DDBJ databases">
        <title>Comparative genomic analyses of the sweetpotato soil rot pathogen, Streptomyces ipomoeae.</title>
        <authorList>
            <person name="Ruschel Soares N."/>
            <person name="Badger J.H."/>
            <person name="Huguet-Tapia J.C."/>
            <person name="Clark C.A."/>
            <person name="Pettis G.S."/>
        </authorList>
    </citation>
    <scope>NUCLEOTIDE SEQUENCE [LARGE SCALE GENOMIC DNA]</scope>
    <source>
        <strain evidence="5 6">88-35</strain>
    </source>
</reference>
<evidence type="ECO:0000313" key="5">
    <source>
        <dbReference type="EMBL" id="TQE37134.1"/>
    </source>
</evidence>
<dbReference type="CDD" id="cd00093">
    <property type="entry name" value="HTH_XRE"/>
    <property type="match status" value="1"/>
</dbReference>
<dbReference type="PANTHER" id="PTHR19879">
    <property type="entry name" value="TRANSCRIPTION INITIATION FACTOR TFIID"/>
    <property type="match status" value="1"/>
</dbReference>
<evidence type="ECO:0000313" key="6">
    <source>
        <dbReference type="Proteomes" id="UP000318720"/>
    </source>
</evidence>
<dbReference type="Gene3D" id="2.130.10.10">
    <property type="entry name" value="YVTN repeat-like/Quinoprotein amine dehydrogenase"/>
    <property type="match status" value="3"/>
</dbReference>
<feature type="compositionally biased region" description="Basic and acidic residues" evidence="2">
    <location>
        <begin position="169"/>
        <end position="189"/>
    </location>
</feature>
<dbReference type="InterPro" id="IPR027417">
    <property type="entry name" value="P-loop_NTPase"/>
</dbReference>
<keyword evidence="3" id="KW-1133">Transmembrane helix</keyword>
<dbReference type="SUPFAM" id="SSF52540">
    <property type="entry name" value="P-loop containing nucleoside triphosphate hydrolases"/>
    <property type="match status" value="1"/>
</dbReference>
<gene>
    <name evidence="5" type="ORF">Sipo8835_08860</name>
</gene>
<dbReference type="SMART" id="SM00320">
    <property type="entry name" value="WD40"/>
    <property type="match status" value="5"/>
</dbReference>
<proteinExistence type="predicted"/>